<evidence type="ECO:0000256" key="1">
    <source>
        <dbReference type="SAM" id="Phobius"/>
    </source>
</evidence>
<protein>
    <recommendedName>
        <fullName evidence="4">G-protein coupled receptors family 3 profile domain-containing protein</fullName>
    </recommendedName>
</protein>
<proteinExistence type="predicted"/>
<name>A0A1Y2D0E8_9FUNG</name>
<dbReference type="AlphaFoldDB" id="A0A1Y2D0E8"/>
<reference evidence="2 3" key="1">
    <citation type="submission" date="2016-08" db="EMBL/GenBank/DDBJ databases">
        <title>A Parts List for Fungal Cellulosomes Revealed by Comparative Genomics.</title>
        <authorList>
            <consortium name="DOE Joint Genome Institute"/>
            <person name="Haitjema C.H."/>
            <person name="Gilmore S.P."/>
            <person name="Henske J.K."/>
            <person name="Solomon K.V."/>
            <person name="De Groot R."/>
            <person name="Kuo A."/>
            <person name="Mondo S.J."/>
            <person name="Salamov A.A."/>
            <person name="Labutti K."/>
            <person name="Zhao Z."/>
            <person name="Chiniquy J."/>
            <person name="Barry K."/>
            <person name="Brewer H.M."/>
            <person name="Purvine S.O."/>
            <person name="Wright A.T."/>
            <person name="Boxma B."/>
            <person name="Van Alen T."/>
            <person name="Hackstein J.H."/>
            <person name="Baker S.E."/>
            <person name="Grigoriev I.V."/>
            <person name="O'Malley M.A."/>
        </authorList>
    </citation>
    <scope>NUCLEOTIDE SEQUENCE [LARGE SCALE GENOMIC DNA]</scope>
    <source>
        <strain evidence="2 3">G1</strain>
    </source>
</reference>
<keyword evidence="1" id="KW-1133">Transmembrane helix</keyword>
<feature type="transmembrane region" description="Helical" evidence="1">
    <location>
        <begin position="143"/>
        <end position="169"/>
    </location>
</feature>
<dbReference type="SUPFAM" id="SSF53850">
    <property type="entry name" value="Periplasmic binding protein-like II"/>
    <property type="match status" value="1"/>
</dbReference>
<feature type="transmembrane region" description="Helical" evidence="1">
    <location>
        <begin position="175"/>
        <end position="199"/>
    </location>
</feature>
<evidence type="ECO:0000313" key="2">
    <source>
        <dbReference type="EMBL" id="ORY52751.1"/>
    </source>
</evidence>
<dbReference type="Gene3D" id="3.40.190.10">
    <property type="entry name" value="Periplasmic binding protein-like II"/>
    <property type="match status" value="1"/>
</dbReference>
<sequence>MSLYQISPLPGSVEGITGSTVVGYNVGISKKIKPEKVKAAIEAVKYMSSKVFQKKNDNEEFGISCIDEFYEDEEVCEKTDCTLYLNSQFTVKPIHLTSTYEYVNSFKKYLYEFLYGKKSAKEVLRKIIDITEIHYLSIHSENAYIGIIILFIFTITHLTIILSLIFLFIKDYDPYFNFFSSDSWLLINIGIIFLLYFGFIKLGKLNLIKCFLKVTFLTYGTSFLFIPILYKLIINFPDNNKFISLVKKHKCIFHLFFFMIDTVLNFIIFINSFKIVNIIIKDGQNFQICKIDSTIDRILIYFEIIYKIFLF</sequence>
<keyword evidence="3" id="KW-1185">Reference proteome</keyword>
<comment type="caution">
    <text evidence="2">The sequence shown here is derived from an EMBL/GenBank/DDBJ whole genome shotgun (WGS) entry which is preliminary data.</text>
</comment>
<dbReference type="Proteomes" id="UP000193920">
    <property type="component" value="Unassembled WGS sequence"/>
</dbReference>
<keyword evidence="1" id="KW-0472">Membrane</keyword>
<evidence type="ECO:0000313" key="3">
    <source>
        <dbReference type="Proteomes" id="UP000193920"/>
    </source>
</evidence>
<organism evidence="2 3">
    <name type="scientific">Neocallimastix californiae</name>
    <dbReference type="NCBI Taxonomy" id="1754190"/>
    <lineage>
        <taxon>Eukaryota</taxon>
        <taxon>Fungi</taxon>
        <taxon>Fungi incertae sedis</taxon>
        <taxon>Chytridiomycota</taxon>
        <taxon>Chytridiomycota incertae sedis</taxon>
        <taxon>Neocallimastigomycetes</taxon>
        <taxon>Neocallimastigales</taxon>
        <taxon>Neocallimastigaceae</taxon>
        <taxon>Neocallimastix</taxon>
    </lineage>
</organism>
<dbReference type="EMBL" id="MCOG01000092">
    <property type="protein sequence ID" value="ORY52751.1"/>
    <property type="molecule type" value="Genomic_DNA"/>
</dbReference>
<feature type="transmembrane region" description="Helical" evidence="1">
    <location>
        <begin position="253"/>
        <end position="273"/>
    </location>
</feature>
<evidence type="ECO:0008006" key="4">
    <source>
        <dbReference type="Google" id="ProtNLM"/>
    </source>
</evidence>
<feature type="transmembrane region" description="Helical" evidence="1">
    <location>
        <begin position="211"/>
        <end position="233"/>
    </location>
</feature>
<dbReference type="OrthoDB" id="5984008at2759"/>
<keyword evidence="1" id="KW-0812">Transmembrane</keyword>
<accession>A0A1Y2D0E8</accession>
<gene>
    <name evidence="2" type="ORF">LY90DRAFT_286413</name>
</gene>